<evidence type="ECO:0000313" key="4">
    <source>
        <dbReference type="Proteomes" id="UP000291933"/>
    </source>
</evidence>
<organism evidence="3 4">
    <name type="scientific">Propioniciclava tarda</name>
    <dbReference type="NCBI Taxonomy" id="433330"/>
    <lineage>
        <taxon>Bacteria</taxon>
        <taxon>Bacillati</taxon>
        <taxon>Actinomycetota</taxon>
        <taxon>Actinomycetes</taxon>
        <taxon>Propionibacteriales</taxon>
        <taxon>Propionibacteriaceae</taxon>
        <taxon>Propioniciclava</taxon>
    </lineage>
</organism>
<dbReference type="EMBL" id="SDMR01000009">
    <property type="protein sequence ID" value="TBT94876.1"/>
    <property type="molecule type" value="Genomic_DNA"/>
</dbReference>
<feature type="transmembrane region" description="Helical" evidence="1">
    <location>
        <begin position="15"/>
        <end position="40"/>
    </location>
</feature>
<dbReference type="OrthoDB" id="4374883at2"/>
<dbReference type="AlphaFoldDB" id="A0A4Q9KK77"/>
<feature type="transmembrane region" description="Helical" evidence="1">
    <location>
        <begin position="52"/>
        <end position="80"/>
    </location>
</feature>
<proteinExistence type="predicted"/>
<sequence>MGWVGPPPIVAPTNVLAIISLVSALIAIPLLPVILGHLSLGQINRTGEGGRGMAIAGLVLGYLSIAGWFLLFLLVLAVGLSGI</sequence>
<reference evidence="3 4" key="1">
    <citation type="submission" date="2019-01" db="EMBL/GenBank/DDBJ databases">
        <title>Lactibacter flavus gen. nov., sp. nov., a novel bacterium of the family Propionibacteriaceae isolated from raw milk and dairy products.</title>
        <authorList>
            <person name="Huptas C."/>
            <person name="Wenning M."/>
            <person name="Breitenwieser F."/>
            <person name="Doll E."/>
            <person name="Von Neubeck M."/>
            <person name="Busse H.-J."/>
            <person name="Scherer S."/>
        </authorList>
    </citation>
    <scope>NUCLEOTIDE SEQUENCE [LARGE SCALE GENOMIC DNA]</scope>
    <source>
        <strain evidence="3 4">DSM 22130</strain>
    </source>
</reference>
<gene>
    <name evidence="3" type="ORF">ET996_08620</name>
</gene>
<feature type="domain" description="DUF4190" evidence="2">
    <location>
        <begin position="16"/>
        <end position="71"/>
    </location>
</feature>
<keyword evidence="4" id="KW-1185">Reference proteome</keyword>
<keyword evidence="1" id="KW-0472">Membrane</keyword>
<keyword evidence="1" id="KW-0812">Transmembrane</keyword>
<comment type="caution">
    <text evidence="3">The sequence shown here is derived from an EMBL/GenBank/DDBJ whole genome shotgun (WGS) entry which is preliminary data.</text>
</comment>
<evidence type="ECO:0000313" key="3">
    <source>
        <dbReference type="EMBL" id="TBT94876.1"/>
    </source>
</evidence>
<dbReference type="InterPro" id="IPR025241">
    <property type="entry name" value="DUF4190"/>
</dbReference>
<dbReference type="Pfam" id="PF13828">
    <property type="entry name" value="DUF4190"/>
    <property type="match status" value="1"/>
</dbReference>
<dbReference type="Proteomes" id="UP000291933">
    <property type="component" value="Unassembled WGS sequence"/>
</dbReference>
<name>A0A4Q9KK77_PROTD</name>
<protein>
    <submittedName>
        <fullName evidence="3">DUF4190 domain-containing protein</fullName>
    </submittedName>
</protein>
<keyword evidence="1" id="KW-1133">Transmembrane helix</keyword>
<evidence type="ECO:0000259" key="2">
    <source>
        <dbReference type="Pfam" id="PF13828"/>
    </source>
</evidence>
<evidence type="ECO:0000256" key="1">
    <source>
        <dbReference type="SAM" id="Phobius"/>
    </source>
</evidence>
<accession>A0A4Q9KK77</accession>